<dbReference type="Proteomes" id="UP000799439">
    <property type="component" value="Unassembled WGS sequence"/>
</dbReference>
<feature type="compositionally biased region" description="Basic and acidic residues" evidence="2">
    <location>
        <begin position="457"/>
        <end position="500"/>
    </location>
</feature>
<dbReference type="PANTHER" id="PTHR18806:SF4">
    <property type="entry name" value="RNA-BINDING PROTEIN 25"/>
    <property type="match status" value="1"/>
</dbReference>
<feature type="compositionally biased region" description="Basic and acidic residues" evidence="2">
    <location>
        <begin position="334"/>
        <end position="347"/>
    </location>
</feature>
<dbReference type="EMBL" id="ML996088">
    <property type="protein sequence ID" value="KAF2150945.1"/>
    <property type="molecule type" value="Genomic_DNA"/>
</dbReference>
<dbReference type="InterPro" id="IPR002483">
    <property type="entry name" value="PWI_dom"/>
</dbReference>
<dbReference type="GO" id="GO:0005681">
    <property type="term" value="C:spliceosomal complex"/>
    <property type="evidence" value="ECO:0007669"/>
    <property type="project" value="TreeGrafter"/>
</dbReference>
<evidence type="ECO:0000259" key="3">
    <source>
        <dbReference type="PROSITE" id="PS51025"/>
    </source>
</evidence>
<evidence type="ECO:0000256" key="1">
    <source>
        <dbReference type="SAM" id="Coils"/>
    </source>
</evidence>
<accession>A0A9P4MEA4</accession>
<dbReference type="PANTHER" id="PTHR18806">
    <property type="entry name" value="RBM25 PROTEIN"/>
    <property type="match status" value="1"/>
</dbReference>
<dbReference type="AlphaFoldDB" id="A0A9P4MEA4"/>
<evidence type="ECO:0000313" key="4">
    <source>
        <dbReference type="EMBL" id="KAF2150945.1"/>
    </source>
</evidence>
<dbReference type="InterPro" id="IPR052768">
    <property type="entry name" value="RBM25"/>
</dbReference>
<dbReference type="GO" id="GO:0003729">
    <property type="term" value="F:mRNA binding"/>
    <property type="evidence" value="ECO:0007669"/>
    <property type="project" value="TreeGrafter"/>
</dbReference>
<keyword evidence="5" id="KW-1185">Reference proteome</keyword>
<dbReference type="SMART" id="SM00311">
    <property type="entry name" value="PWI"/>
    <property type="match status" value="1"/>
</dbReference>
<dbReference type="SUPFAM" id="SSF54928">
    <property type="entry name" value="RNA-binding domain, RBD"/>
    <property type="match status" value="1"/>
</dbReference>
<gene>
    <name evidence="4" type="ORF">K461DRAFT_243056</name>
</gene>
<protein>
    <recommendedName>
        <fullName evidence="3">PWI domain-containing protein</fullName>
    </recommendedName>
</protein>
<feature type="compositionally biased region" description="Basic and acidic residues" evidence="2">
    <location>
        <begin position="510"/>
        <end position="550"/>
    </location>
</feature>
<comment type="caution">
    <text evidence="4">The sequence shown here is derived from an EMBL/GenBank/DDBJ whole genome shotgun (WGS) entry which is preliminary data.</text>
</comment>
<organism evidence="4 5">
    <name type="scientific">Myriangium duriaei CBS 260.36</name>
    <dbReference type="NCBI Taxonomy" id="1168546"/>
    <lineage>
        <taxon>Eukaryota</taxon>
        <taxon>Fungi</taxon>
        <taxon>Dikarya</taxon>
        <taxon>Ascomycota</taxon>
        <taxon>Pezizomycotina</taxon>
        <taxon>Dothideomycetes</taxon>
        <taxon>Dothideomycetidae</taxon>
        <taxon>Myriangiales</taxon>
        <taxon>Myriangiaceae</taxon>
        <taxon>Myriangium</taxon>
    </lineage>
</organism>
<dbReference type="OrthoDB" id="6275295at2759"/>
<feature type="region of interest" description="Disordered" evidence="2">
    <location>
        <begin position="449"/>
        <end position="586"/>
    </location>
</feature>
<dbReference type="InterPro" id="IPR035979">
    <property type="entry name" value="RBD_domain_sf"/>
</dbReference>
<feature type="domain" description="PWI" evidence="3">
    <location>
        <begin position="646"/>
        <end position="739"/>
    </location>
</feature>
<sequence length="739" mass="82857">MAYNYGPPPSSFGQAPGYGAFNNGPSNLGPIPNIGGAPGMSPPPGLNQAHTPQPGSAPMNFSQVPFNMNASVIRMGGAQPPAKGGRQGGFDLGGSRDQAGGNRGRAGLGADIGRQPRDTNLQPLTKEEVARTIYIGGLTEGAPSDATLEDILNAGRGLRRWSRVIDADGKPCDFGFAEYEDAASLEIAAKLFEELEVPVKKDGQIEKDEEDKVRNMKLLVIVDPQSQDYIRQWTKGDDNELQFKIDSAQEDLRSAIANYMNRVTNGEDNILDGEGDVTVDYSAQATEQAELLALPTAAEDELADIPAEMRETVAAEIAAFRERSNQRDLERLRMEEEVEKAEREKSRGTRVSRLASPPVSAPKGPAGTNGIPVGPRDRSGAHNQRQTLRGVQIPKDYANGVAFVNGNTEEDGDDSADDEELEQRRQRKRDEELEKIYLEQEKRWLAKEKNHAAAVERQQKEEDQETASRDRKRNELAEKLKEFNDEDGHIFYKDRKEWRAQRRPHRQHERHADERDRRAEEKEAHAHRRRQDEAHGAVDRRDVSGEEAMARRSRMQATEKQGFSLNLGFGAPSKLEEPDEEEHRTKRTVAEMENLLDDEEQDDEAGDRKPLKPLEFKPLAVGEKMTDEERARASNELAKSIPNDAERLFRWEIKWDYLTDQVIAEQLRPYVQRKVMEALGVQEDLLVASIEAIIKKHGSAEDVVKELEETLDEEAEMVTRRIWKMVVFYSEGSARGLIG</sequence>
<feature type="compositionally biased region" description="Polar residues" evidence="2">
    <location>
        <begin position="555"/>
        <end position="564"/>
    </location>
</feature>
<proteinExistence type="predicted"/>
<dbReference type="Pfam" id="PF01480">
    <property type="entry name" value="PWI"/>
    <property type="match status" value="1"/>
</dbReference>
<keyword evidence="1" id="KW-0175">Coiled coil</keyword>
<dbReference type="Gene3D" id="1.20.1390.10">
    <property type="entry name" value="PWI domain"/>
    <property type="match status" value="1"/>
</dbReference>
<feature type="region of interest" description="Disordered" evidence="2">
    <location>
        <begin position="334"/>
        <end position="433"/>
    </location>
</feature>
<feature type="coiled-coil region" evidence="1">
    <location>
        <begin position="690"/>
        <end position="717"/>
    </location>
</feature>
<feature type="compositionally biased region" description="Acidic residues" evidence="2">
    <location>
        <begin position="408"/>
        <end position="421"/>
    </location>
</feature>
<evidence type="ECO:0000313" key="5">
    <source>
        <dbReference type="Proteomes" id="UP000799439"/>
    </source>
</evidence>
<feature type="compositionally biased region" description="Basic and acidic residues" evidence="2">
    <location>
        <begin position="422"/>
        <end position="433"/>
    </location>
</feature>
<dbReference type="PROSITE" id="PS51025">
    <property type="entry name" value="PWI"/>
    <property type="match status" value="1"/>
</dbReference>
<reference evidence="4" key="1">
    <citation type="journal article" date="2020" name="Stud. Mycol.">
        <title>101 Dothideomycetes genomes: a test case for predicting lifestyles and emergence of pathogens.</title>
        <authorList>
            <person name="Haridas S."/>
            <person name="Albert R."/>
            <person name="Binder M."/>
            <person name="Bloem J."/>
            <person name="Labutti K."/>
            <person name="Salamov A."/>
            <person name="Andreopoulos B."/>
            <person name="Baker S."/>
            <person name="Barry K."/>
            <person name="Bills G."/>
            <person name="Bluhm B."/>
            <person name="Cannon C."/>
            <person name="Castanera R."/>
            <person name="Culley D."/>
            <person name="Daum C."/>
            <person name="Ezra D."/>
            <person name="Gonzalez J."/>
            <person name="Henrissat B."/>
            <person name="Kuo A."/>
            <person name="Liang C."/>
            <person name="Lipzen A."/>
            <person name="Lutzoni F."/>
            <person name="Magnuson J."/>
            <person name="Mondo S."/>
            <person name="Nolan M."/>
            <person name="Ohm R."/>
            <person name="Pangilinan J."/>
            <person name="Park H.-J."/>
            <person name="Ramirez L."/>
            <person name="Alfaro M."/>
            <person name="Sun H."/>
            <person name="Tritt A."/>
            <person name="Yoshinaga Y."/>
            <person name="Zwiers L.-H."/>
            <person name="Turgeon B."/>
            <person name="Goodwin S."/>
            <person name="Spatafora J."/>
            <person name="Crous P."/>
            <person name="Grigoriev I."/>
        </authorList>
    </citation>
    <scope>NUCLEOTIDE SEQUENCE</scope>
    <source>
        <strain evidence="4">CBS 260.36</strain>
    </source>
</reference>
<feature type="region of interest" description="Disordered" evidence="2">
    <location>
        <begin position="79"/>
        <end position="119"/>
    </location>
</feature>
<evidence type="ECO:0000256" key="2">
    <source>
        <dbReference type="SAM" id="MobiDB-lite"/>
    </source>
</evidence>
<name>A0A9P4MEA4_9PEZI</name>
<feature type="region of interest" description="Disordered" evidence="2">
    <location>
        <begin position="33"/>
        <end position="53"/>
    </location>
</feature>